<keyword evidence="3" id="KW-0812">Transmembrane</keyword>
<dbReference type="GO" id="GO:0016020">
    <property type="term" value="C:membrane"/>
    <property type="evidence" value="ECO:0007669"/>
    <property type="project" value="GOC"/>
</dbReference>
<dbReference type="AlphaFoldDB" id="N1PIQ6"/>
<dbReference type="GO" id="GO:0000030">
    <property type="term" value="F:mannosyltransferase activity"/>
    <property type="evidence" value="ECO:0007669"/>
    <property type="project" value="TreeGrafter"/>
</dbReference>
<dbReference type="OMA" id="ASSWHGW"/>
<reference evidence="5" key="1">
    <citation type="journal article" date="2012" name="PLoS Genet.">
        <title>The genomes of the fungal plant pathogens Cladosporium fulvum and Dothistroma septosporum reveal adaptation to different hosts and lifestyles but also signatures of common ancestry.</title>
        <authorList>
            <person name="de Wit P.J.G.M."/>
            <person name="van der Burgt A."/>
            <person name="Oekmen B."/>
            <person name="Stergiopoulos I."/>
            <person name="Abd-Elsalam K.A."/>
            <person name="Aerts A.L."/>
            <person name="Bahkali A.H."/>
            <person name="Beenen H.G."/>
            <person name="Chettri P."/>
            <person name="Cox M.P."/>
            <person name="Datema E."/>
            <person name="de Vries R.P."/>
            <person name="Dhillon B."/>
            <person name="Ganley A.R."/>
            <person name="Griffiths S.A."/>
            <person name="Guo Y."/>
            <person name="Hamelin R.C."/>
            <person name="Henrissat B."/>
            <person name="Kabir M.S."/>
            <person name="Jashni M.K."/>
            <person name="Kema G."/>
            <person name="Klaubauf S."/>
            <person name="Lapidus A."/>
            <person name="Levasseur A."/>
            <person name="Lindquist E."/>
            <person name="Mehrabi R."/>
            <person name="Ohm R.A."/>
            <person name="Owen T.J."/>
            <person name="Salamov A."/>
            <person name="Schwelm A."/>
            <person name="Schijlen E."/>
            <person name="Sun H."/>
            <person name="van den Burg H.A."/>
            <person name="van Ham R.C.H.J."/>
            <person name="Zhang S."/>
            <person name="Goodwin S.B."/>
            <person name="Grigoriev I.V."/>
            <person name="Collemare J."/>
            <person name="Bradshaw R.E."/>
        </authorList>
    </citation>
    <scope>NUCLEOTIDE SEQUENCE [LARGE SCALE GENOMIC DNA]</scope>
    <source>
        <strain evidence="5">NZE10 / CBS 128990</strain>
    </source>
</reference>
<keyword evidence="2 4" id="KW-0808">Transferase</keyword>
<dbReference type="PANTHER" id="PTHR32385:SF15">
    <property type="entry name" value="INOSITOL PHOSPHOCERAMIDE MANNOSYLTRANSFERASE 1"/>
    <property type="match status" value="1"/>
</dbReference>
<keyword evidence="3" id="KW-1133">Transmembrane helix</keyword>
<dbReference type="PANTHER" id="PTHR32385">
    <property type="entry name" value="MANNOSYL PHOSPHORYLINOSITOL CERAMIDE SYNTHASE"/>
    <property type="match status" value="1"/>
</dbReference>
<keyword evidence="3" id="KW-0472">Membrane</keyword>
<organism evidence="4 5">
    <name type="scientific">Dothistroma septosporum (strain NZE10 / CBS 128990)</name>
    <name type="common">Red band needle blight fungus</name>
    <name type="synonym">Mycosphaerella pini</name>
    <dbReference type="NCBI Taxonomy" id="675120"/>
    <lineage>
        <taxon>Eukaryota</taxon>
        <taxon>Fungi</taxon>
        <taxon>Dikarya</taxon>
        <taxon>Ascomycota</taxon>
        <taxon>Pezizomycotina</taxon>
        <taxon>Dothideomycetes</taxon>
        <taxon>Dothideomycetidae</taxon>
        <taxon>Mycosphaerellales</taxon>
        <taxon>Mycosphaerellaceae</taxon>
        <taxon>Dothistroma</taxon>
    </lineage>
</organism>
<keyword evidence="5" id="KW-1185">Reference proteome</keyword>
<dbReference type="Pfam" id="PF04488">
    <property type="entry name" value="Gly_transf_sug"/>
    <property type="match status" value="1"/>
</dbReference>
<evidence type="ECO:0000313" key="5">
    <source>
        <dbReference type="Proteomes" id="UP000016933"/>
    </source>
</evidence>
<evidence type="ECO:0000256" key="1">
    <source>
        <dbReference type="ARBA" id="ARBA00009003"/>
    </source>
</evidence>
<name>N1PIQ6_DOTSN</name>
<dbReference type="OrthoDB" id="3647at2759"/>
<protein>
    <submittedName>
        <fullName evidence="4">Glycosyltransferase family 32 protein</fullName>
    </submittedName>
</protein>
<dbReference type="HOGENOM" id="CLU_036369_0_0_1"/>
<sequence>MRPRNVVFAATVATAIIFIARHHLNVLFELGHQYITFSTHLKNHPHTLFRYPNESGTLYPDLYEAFLPEAVPKIIHQIYLTNGQSIANISKYDPQIQSCRRAHPEWDHKIWTDEPATAFVAQHYPDLAAHYNSYGQNIQRANVLRYALLHHYGGVFFDLDITCRSSLSSPLAPNDTNTALTNLPLLTPGASPAGVNNAFILAQQGHPFLKHLLDRAPARDLWWPMPYAGNMFSTGCEFFSDAWMSYQRIKGEAKKDRTFILADQDGNLESFMLKGKVTTPLFEHGGESSWHRWDKSLIFWLKWTFIDQPIVGWAAILVSVMVMWVFWRWMKVYGTRKGRRTSKVFLFRTSMDKTGSWELEDGCRGD</sequence>
<reference evidence="4 5" key="2">
    <citation type="journal article" date="2012" name="PLoS Pathog.">
        <title>Diverse lifestyles and strategies of plant pathogenesis encoded in the genomes of eighteen Dothideomycetes fungi.</title>
        <authorList>
            <person name="Ohm R.A."/>
            <person name="Feau N."/>
            <person name="Henrissat B."/>
            <person name="Schoch C.L."/>
            <person name="Horwitz B.A."/>
            <person name="Barry K.W."/>
            <person name="Condon B.J."/>
            <person name="Copeland A.C."/>
            <person name="Dhillon B."/>
            <person name="Glaser F."/>
            <person name="Hesse C.N."/>
            <person name="Kosti I."/>
            <person name="LaButti K."/>
            <person name="Lindquist E.A."/>
            <person name="Lucas S."/>
            <person name="Salamov A.A."/>
            <person name="Bradshaw R.E."/>
            <person name="Ciuffetti L."/>
            <person name="Hamelin R.C."/>
            <person name="Kema G.H.J."/>
            <person name="Lawrence C."/>
            <person name="Scott J.A."/>
            <person name="Spatafora J.W."/>
            <person name="Turgeon B.G."/>
            <person name="de Wit P.J.G.M."/>
            <person name="Zhong S."/>
            <person name="Goodwin S.B."/>
            <person name="Grigoriev I.V."/>
        </authorList>
    </citation>
    <scope>NUCLEOTIDE SEQUENCE [LARGE SCALE GENOMIC DNA]</scope>
    <source>
        <strain evidence="5">NZE10 / CBS 128990</strain>
    </source>
</reference>
<dbReference type="eggNOG" id="ENOG502QS3D">
    <property type="taxonomic scope" value="Eukaryota"/>
</dbReference>
<dbReference type="GO" id="GO:0051999">
    <property type="term" value="P:mannosyl-inositol phosphorylceramide biosynthetic process"/>
    <property type="evidence" value="ECO:0007669"/>
    <property type="project" value="TreeGrafter"/>
</dbReference>
<proteinExistence type="inferred from homology"/>
<dbReference type="InterPro" id="IPR051706">
    <property type="entry name" value="Glycosyltransferase_domain"/>
</dbReference>
<dbReference type="Gene3D" id="3.90.550.20">
    <property type="match status" value="1"/>
</dbReference>
<dbReference type="EMBL" id="KB446541">
    <property type="protein sequence ID" value="EME42493.1"/>
    <property type="molecule type" value="Genomic_DNA"/>
</dbReference>
<dbReference type="SUPFAM" id="SSF53448">
    <property type="entry name" value="Nucleotide-diphospho-sugar transferases"/>
    <property type="match status" value="1"/>
</dbReference>
<feature type="transmembrane region" description="Helical" evidence="3">
    <location>
        <begin position="310"/>
        <end position="330"/>
    </location>
</feature>
<dbReference type="STRING" id="675120.N1PIQ6"/>
<comment type="similarity">
    <text evidence="1">Belongs to the glycosyltransferase 32 family.</text>
</comment>
<gene>
    <name evidence="4" type="ORF">DOTSEDRAFT_73360</name>
</gene>
<evidence type="ECO:0000256" key="2">
    <source>
        <dbReference type="ARBA" id="ARBA00022679"/>
    </source>
</evidence>
<evidence type="ECO:0000256" key="3">
    <source>
        <dbReference type="SAM" id="Phobius"/>
    </source>
</evidence>
<dbReference type="InterPro" id="IPR007577">
    <property type="entry name" value="GlycoTrfase_DXD_sugar-bd_CS"/>
</dbReference>
<dbReference type="Proteomes" id="UP000016933">
    <property type="component" value="Unassembled WGS sequence"/>
</dbReference>
<accession>N1PIQ6</accession>
<dbReference type="InterPro" id="IPR029044">
    <property type="entry name" value="Nucleotide-diphossugar_trans"/>
</dbReference>
<evidence type="ECO:0000313" key="4">
    <source>
        <dbReference type="EMBL" id="EME42493.1"/>
    </source>
</evidence>